<proteinExistence type="predicted"/>
<evidence type="ECO:0000313" key="2">
    <source>
        <dbReference type="EMBL" id="MVZ98288.1"/>
    </source>
</evidence>
<keyword evidence="1" id="KW-1133">Transmembrane helix</keyword>
<gene>
    <name evidence="2" type="ORF">EUU23_11345</name>
</gene>
<protein>
    <recommendedName>
        <fullName evidence="4">DoxX family protein</fullName>
    </recommendedName>
</protein>
<organism evidence="2 3">
    <name type="scientific">Sphingorhabdus profundilacus</name>
    <dbReference type="NCBI Taxonomy" id="2509718"/>
    <lineage>
        <taxon>Bacteria</taxon>
        <taxon>Pseudomonadati</taxon>
        <taxon>Pseudomonadota</taxon>
        <taxon>Alphaproteobacteria</taxon>
        <taxon>Sphingomonadales</taxon>
        <taxon>Sphingomonadaceae</taxon>
        <taxon>Sphingorhabdus</taxon>
    </lineage>
</organism>
<dbReference type="OrthoDB" id="7391761at2"/>
<dbReference type="RefSeq" id="WP_160354218.1">
    <property type="nucleotide sequence ID" value="NZ_SDWJ01000002.1"/>
</dbReference>
<dbReference type="EMBL" id="SDWJ01000002">
    <property type="protein sequence ID" value="MVZ98288.1"/>
    <property type="molecule type" value="Genomic_DNA"/>
</dbReference>
<keyword evidence="1" id="KW-0812">Transmembrane</keyword>
<dbReference type="Proteomes" id="UP000471147">
    <property type="component" value="Unassembled WGS sequence"/>
</dbReference>
<feature type="transmembrane region" description="Helical" evidence="1">
    <location>
        <begin position="65"/>
        <end position="85"/>
    </location>
</feature>
<evidence type="ECO:0008006" key="4">
    <source>
        <dbReference type="Google" id="ProtNLM"/>
    </source>
</evidence>
<dbReference type="AlphaFoldDB" id="A0A6I4M6I5"/>
<evidence type="ECO:0000313" key="3">
    <source>
        <dbReference type="Proteomes" id="UP000471147"/>
    </source>
</evidence>
<feature type="transmembrane region" description="Helical" evidence="1">
    <location>
        <begin position="39"/>
        <end position="58"/>
    </location>
</feature>
<sequence>MLLIFAFLMGVANFAMHKAVVECGHPFVEDTKRYFGTYLGPYGSYAIELALLIGALWLANEGSVLVGLFYLAYTGMNAVATWMLLTGKT</sequence>
<comment type="caution">
    <text evidence="2">The sequence shown here is derived from an EMBL/GenBank/DDBJ whole genome shotgun (WGS) entry which is preliminary data.</text>
</comment>
<accession>A0A6I4M6I5</accession>
<keyword evidence="3" id="KW-1185">Reference proteome</keyword>
<reference evidence="2 3" key="1">
    <citation type="submission" date="2019-01" db="EMBL/GenBank/DDBJ databases">
        <title>Sphingorhabdus lacus sp.nov., isolated from an oligotrophic freshwater lake.</title>
        <authorList>
            <person name="Park M."/>
        </authorList>
    </citation>
    <scope>NUCLEOTIDE SEQUENCE [LARGE SCALE GENOMIC DNA]</scope>
    <source>
        <strain evidence="2 3">IMCC26285</strain>
    </source>
</reference>
<name>A0A6I4M6I5_9SPHN</name>
<evidence type="ECO:0000256" key="1">
    <source>
        <dbReference type="SAM" id="Phobius"/>
    </source>
</evidence>
<keyword evidence="1" id="KW-0472">Membrane</keyword>